<dbReference type="Pfam" id="PF17788">
    <property type="entry name" value="HypF_C"/>
    <property type="match status" value="1"/>
</dbReference>
<feature type="domain" description="YrdC-like" evidence="11">
    <location>
        <begin position="213"/>
        <end position="398"/>
    </location>
</feature>
<reference evidence="12 13" key="1">
    <citation type="submission" date="2022-12" db="EMBL/GenBank/DDBJ databases">
        <title>Polyphasic characterization of Geotalea uranireducens NIT-SL11 newly isolated from a complex of sewage sludge and microbially reduced graphene oxide.</title>
        <authorList>
            <person name="Xie L."/>
            <person name="Yoshida N."/>
            <person name="Meng L."/>
        </authorList>
    </citation>
    <scope>NUCLEOTIDE SEQUENCE [LARGE SCALE GENOMIC DNA]</scope>
    <source>
        <strain evidence="12 13">NIT-SL11</strain>
    </source>
</reference>
<keyword evidence="9" id="KW-0378">Hydrolase</keyword>
<comment type="catalytic activity">
    <reaction evidence="7">
        <text>C-terminal L-cysteinyl-[HypE protein] + carbamoyl phosphate + ATP + H2O = C-terminal S-carboxamide-L-cysteinyl-[HypE protein] + AMP + phosphate + diphosphate + H(+)</text>
        <dbReference type="Rhea" id="RHEA:55636"/>
        <dbReference type="Rhea" id="RHEA-COMP:14247"/>
        <dbReference type="Rhea" id="RHEA-COMP:14392"/>
        <dbReference type="ChEBI" id="CHEBI:15377"/>
        <dbReference type="ChEBI" id="CHEBI:15378"/>
        <dbReference type="ChEBI" id="CHEBI:30616"/>
        <dbReference type="ChEBI" id="CHEBI:33019"/>
        <dbReference type="ChEBI" id="CHEBI:43474"/>
        <dbReference type="ChEBI" id="CHEBI:58228"/>
        <dbReference type="ChEBI" id="CHEBI:76913"/>
        <dbReference type="ChEBI" id="CHEBI:139126"/>
        <dbReference type="ChEBI" id="CHEBI:456215"/>
    </reaction>
</comment>
<dbReference type="InterPro" id="IPR017968">
    <property type="entry name" value="Acylphosphatase_CS"/>
</dbReference>
<evidence type="ECO:0000256" key="2">
    <source>
        <dbReference type="ARBA" id="ARBA00008097"/>
    </source>
</evidence>
<dbReference type="SUPFAM" id="SSF53067">
    <property type="entry name" value="Actin-like ATPase domain"/>
    <property type="match status" value="1"/>
</dbReference>
<dbReference type="EC" id="6.2.-.-" evidence="8"/>
<dbReference type="InterPro" id="IPR041440">
    <property type="entry name" value="HypF_C"/>
</dbReference>
<dbReference type="RefSeq" id="WP_282000877.1">
    <property type="nucleotide sequence ID" value="NZ_AP027151.1"/>
</dbReference>
<dbReference type="Gene3D" id="3.30.420.360">
    <property type="match status" value="1"/>
</dbReference>
<gene>
    <name evidence="12" type="primary">hypF</name>
    <name evidence="12" type="ORF">GURASL_37110</name>
</gene>
<evidence type="ECO:0000313" key="13">
    <source>
        <dbReference type="Proteomes" id="UP001317705"/>
    </source>
</evidence>
<dbReference type="InterPro" id="IPR051060">
    <property type="entry name" value="Carbamoyltrans_HypF-like"/>
</dbReference>
<evidence type="ECO:0000256" key="3">
    <source>
        <dbReference type="ARBA" id="ARBA00022598"/>
    </source>
</evidence>
<evidence type="ECO:0000256" key="6">
    <source>
        <dbReference type="ARBA" id="ARBA00022833"/>
    </source>
</evidence>
<dbReference type="PROSITE" id="PS51160">
    <property type="entry name" value="ACYLPHOSPHATASE_3"/>
    <property type="match status" value="1"/>
</dbReference>
<organism evidence="12 13">
    <name type="scientific">Geotalea uraniireducens</name>
    <dbReference type="NCBI Taxonomy" id="351604"/>
    <lineage>
        <taxon>Bacteria</taxon>
        <taxon>Pseudomonadati</taxon>
        <taxon>Thermodesulfobacteriota</taxon>
        <taxon>Desulfuromonadia</taxon>
        <taxon>Geobacterales</taxon>
        <taxon>Geobacteraceae</taxon>
        <taxon>Geotalea</taxon>
    </lineage>
</organism>
<dbReference type="Gene3D" id="3.90.870.50">
    <property type="match status" value="1"/>
</dbReference>
<sequence length="773" mass="83971">MRARPVPSPDTICRPGAARWRITVEGIVQGVGFRPFVFRLATDWRLAGWVKNTTAGVVIEAEGEPAALAGFAAALETQAPPLARIAAIGRQELVPTGEPGFAIHDSEESSGAVRVAPDGDVCPDCLRELFDPADRRYRYPFINCTNCGPRYSIITGIPYDRPKTTMAPFPLCDRCRAEYENPADRRFHAQPVACPVCGPRLRLVDRAGSELAGDPVAAAVDLLATGKIVAVKGLGGFHLAVDATNGEAVAELRRRKRRDEKPFAVMAPGLAEVARFAWCDALESRLLTGPEHPIVLLRKRADNPLAPLVAPTNGYIGTMLPYTPLHHLLLRERFTALVMTSGNLADEPIAYRDDEARQRLAGIADAFLVHDREIHTRTDDSVIRVFRGNPLFLRRSRGYVPREVRLPIALPKVLAVGAELKGTICLAAGERAYLSQHIGDLKNAATLRSLAETAGQLQTLLEIVPELVAHDRHPDYLSTTYAEEMPGLPRVAVQHHHAHLASCMAENGLDGEVIGVIFDGTGLGDDGTVWGGEFLLGGYASYRRAGYFRPVPLPGGDAAVREIFRMALAYLFDAFGEECFAQPLPWLAEIAAAERKLYLQMLARRINSPLTSSCGRLFDAVAALLGLRRQVSYEGQAAIELEALAEESSAEGTYPFSLTSRDGSFAIDFRLATRALVADLASGELPAALARAFHNTVAAAVAEGCGRIRERDRVDRVVLSGGVFQNKLLTEMVLQLLERDGFTVFTHRLVPPNDGGLALGQAMIAGLRVTEKE</sequence>
<dbReference type="InterPro" id="IPR036046">
    <property type="entry name" value="Acylphosphatase-like_dom_sf"/>
</dbReference>
<keyword evidence="13" id="KW-1185">Reference proteome</keyword>
<dbReference type="Pfam" id="PF22521">
    <property type="entry name" value="HypF_C_2"/>
    <property type="match status" value="1"/>
</dbReference>
<proteinExistence type="inferred from homology"/>
<dbReference type="InterPro" id="IPR004421">
    <property type="entry name" value="Carbamoyltransferase_HypF"/>
</dbReference>
<keyword evidence="6" id="KW-0862">Zinc</keyword>
<dbReference type="InterPro" id="IPR055128">
    <property type="entry name" value="HypF_C_2"/>
</dbReference>
<dbReference type="InterPro" id="IPR011125">
    <property type="entry name" value="Znf_HypF"/>
</dbReference>
<evidence type="ECO:0000259" key="11">
    <source>
        <dbReference type="PROSITE" id="PS51163"/>
    </source>
</evidence>
<keyword evidence="3" id="KW-0436">Ligase</keyword>
<dbReference type="Pfam" id="PF00708">
    <property type="entry name" value="Acylphosphatase"/>
    <property type="match status" value="1"/>
</dbReference>
<name>A0ABM8ERE7_9BACT</name>
<feature type="domain" description="Acylphosphatase-like" evidence="10">
    <location>
        <begin position="19"/>
        <end position="105"/>
    </location>
</feature>
<evidence type="ECO:0000313" key="12">
    <source>
        <dbReference type="EMBL" id="BDV44788.1"/>
    </source>
</evidence>
<protein>
    <recommendedName>
        <fullName evidence="8">Carbamoyltransferase</fullName>
        <ecNumber evidence="8">6.2.-.-</ecNumber>
    </recommendedName>
</protein>
<feature type="active site" evidence="9">
    <location>
        <position position="34"/>
    </location>
</feature>
<feature type="active site" evidence="9">
    <location>
        <position position="52"/>
    </location>
</feature>
<dbReference type="PIRSF" id="PIRSF006256">
    <property type="entry name" value="CMPcnvr_hdrg_mat"/>
    <property type="match status" value="1"/>
</dbReference>
<dbReference type="PROSITE" id="PS51163">
    <property type="entry name" value="YRDC"/>
    <property type="match status" value="1"/>
</dbReference>
<evidence type="ECO:0000256" key="4">
    <source>
        <dbReference type="ARBA" id="ARBA00022723"/>
    </source>
</evidence>
<evidence type="ECO:0000256" key="7">
    <source>
        <dbReference type="ARBA" id="ARBA00048220"/>
    </source>
</evidence>
<dbReference type="PANTHER" id="PTHR42959">
    <property type="entry name" value="CARBAMOYLTRANSFERASE"/>
    <property type="match status" value="1"/>
</dbReference>
<dbReference type="NCBIfam" id="TIGR00143">
    <property type="entry name" value="hypF"/>
    <property type="match status" value="1"/>
</dbReference>
<evidence type="ECO:0000256" key="9">
    <source>
        <dbReference type="PROSITE-ProRule" id="PRU00520"/>
    </source>
</evidence>
<evidence type="ECO:0000256" key="8">
    <source>
        <dbReference type="PIRNR" id="PIRNR006256"/>
    </source>
</evidence>
<keyword evidence="5" id="KW-0863">Zinc-finger</keyword>
<dbReference type="EMBL" id="AP027151">
    <property type="protein sequence ID" value="BDV44788.1"/>
    <property type="molecule type" value="Genomic_DNA"/>
</dbReference>
<dbReference type="PANTHER" id="PTHR42959:SF1">
    <property type="entry name" value="CARBAMOYLTRANSFERASE HYPF"/>
    <property type="match status" value="1"/>
</dbReference>
<evidence type="ECO:0000256" key="1">
    <source>
        <dbReference type="ARBA" id="ARBA00004711"/>
    </source>
</evidence>
<dbReference type="SUPFAM" id="SSF54975">
    <property type="entry name" value="Acylphosphatase/BLUF domain-like"/>
    <property type="match status" value="1"/>
</dbReference>
<dbReference type="InterPro" id="IPR001792">
    <property type="entry name" value="Acylphosphatase-like_dom"/>
</dbReference>
<dbReference type="Gene3D" id="3.30.420.40">
    <property type="match status" value="1"/>
</dbReference>
<comment type="pathway">
    <text evidence="1">Protein modification; [NiFe] hydrogenase maturation.</text>
</comment>
<keyword evidence="4" id="KW-0479">Metal-binding</keyword>
<accession>A0ABM8ERE7</accession>
<comment type="similarity">
    <text evidence="2 8">Belongs to the carbamoyltransferase HypF family.</text>
</comment>
<comment type="catalytic activity">
    <reaction evidence="9">
        <text>an acyl phosphate + H2O = a carboxylate + phosphate + H(+)</text>
        <dbReference type="Rhea" id="RHEA:14965"/>
        <dbReference type="ChEBI" id="CHEBI:15377"/>
        <dbReference type="ChEBI" id="CHEBI:15378"/>
        <dbReference type="ChEBI" id="CHEBI:29067"/>
        <dbReference type="ChEBI" id="CHEBI:43474"/>
        <dbReference type="ChEBI" id="CHEBI:59918"/>
        <dbReference type="EC" id="3.6.1.7"/>
    </reaction>
</comment>
<dbReference type="Pfam" id="PF01300">
    <property type="entry name" value="Sua5_yciO_yrdC"/>
    <property type="match status" value="1"/>
</dbReference>
<dbReference type="InterPro" id="IPR017945">
    <property type="entry name" value="DHBP_synth_RibB-like_a/b_dom"/>
</dbReference>
<evidence type="ECO:0000256" key="5">
    <source>
        <dbReference type="ARBA" id="ARBA00022771"/>
    </source>
</evidence>
<dbReference type="InterPro" id="IPR006070">
    <property type="entry name" value="Sua5-like_dom"/>
</dbReference>
<dbReference type="PROSITE" id="PS00150">
    <property type="entry name" value="ACYLPHOSPHATASE_1"/>
    <property type="match status" value="1"/>
</dbReference>
<dbReference type="Proteomes" id="UP001317705">
    <property type="component" value="Chromosome"/>
</dbReference>
<evidence type="ECO:0000259" key="10">
    <source>
        <dbReference type="PROSITE" id="PS51160"/>
    </source>
</evidence>
<dbReference type="Gene3D" id="3.30.110.120">
    <property type="match status" value="1"/>
</dbReference>
<dbReference type="Pfam" id="PF07503">
    <property type="entry name" value="zf-HYPF"/>
    <property type="match status" value="2"/>
</dbReference>
<dbReference type="InterPro" id="IPR043129">
    <property type="entry name" value="ATPase_NBD"/>
</dbReference>
<dbReference type="SUPFAM" id="SSF55821">
    <property type="entry name" value="YrdC/RibB"/>
    <property type="match status" value="1"/>
</dbReference>